<name>B8GT39_THISH</name>
<sequence length="491" mass="54023">MNALDQASHAEESTVAALPNRVLLLASDPDRASRLETVLDFLECQPTFHRTLPEMAVDCDQGWLAWVVSGCLGEALEDLLNELPERSPGIPVVLVGDDSEFPSLTKAAQALVVRRVEYPVRYPQLSHALQCARHAVANGGLDGARSLELFRSLVGRNPMVQRIRRLIGQVAATDANVLVLGETGTGKEVVARNIHSASSRRERPFVAVNCGAIPADLLESELFGHEKGAFTGALTSRQGRFELAQGGTLFLDEIGDMPLPMQVKLLRVLQERTFERVGSNRSIQCDVRIIAATHRDLELAIDEGSFREDLYYRLNVFPIEVPPLRHRRSDLPLLISELTARMEGEGRGSVRLGESAMRALSVYDWPGNVRELANLIERLAIMHPGETVEVSDLPAKFRREGDEELAELAQAEMDGEGLPPGYLPGAPGLPSEGIDLKEYLNDLEMGLIRRALDESNGVVAHAAKLLGMRRTTLVEKMRKFGISRPEDATEI</sequence>
<dbReference type="GO" id="GO:0043565">
    <property type="term" value="F:sequence-specific DNA binding"/>
    <property type="evidence" value="ECO:0007669"/>
    <property type="project" value="InterPro"/>
</dbReference>
<keyword evidence="4" id="KW-0238">DNA-binding</keyword>
<keyword evidence="2" id="KW-0067">ATP-binding</keyword>
<feature type="domain" description="Sigma-54 factor interaction" evidence="6">
    <location>
        <begin position="153"/>
        <end position="381"/>
    </location>
</feature>
<gene>
    <name evidence="7" type="ordered locus">Tgr7_1973</name>
</gene>
<evidence type="ECO:0000313" key="8">
    <source>
        <dbReference type="Proteomes" id="UP000002383"/>
    </source>
</evidence>
<dbReference type="GO" id="GO:0006355">
    <property type="term" value="P:regulation of DNA-templated transcription"/>
    <property type="evidence" value="ECO:0007669"/>
    <property type="project" value="InterPro"/>
</dbReference>
<dbReference type="Proteomes" id="UP000002383">
    <property type="component" value="Chromosome"/>
</dbReference>
<evidence type="ECO:0000313" key="7">
    <source>
        <dbReference type="EMBL" id="ACL73054.1"/>
    </source>
</evidence>
<evidence type="ECO:0000256" key="1">
    <source>
        <dbReference type="ARBA" id="ARBA00022741"/>
    </source>
</evidence>
<evidence type="ECO:0000256" key="4">
    <source>
        <dbReference type="ARBA" id="ARBA00023125"/>
    </source>
</evidence>
<evidence type="ECO:0000259" key="6">
    <source>
        <dbReference type="PROSITE" id="PS50045"/>
    </source>
</evidence>
<proteinExistence type="predicted"/>
<keyword evidence="8" id="KW-1185">Reference proteome</keyword>
<dbReference type="EMBL" id="CP001339">
    <property type="protein sequence ID" value="ACL73054.1"/>
    <property type="molecule type" value="Genomic_DNA"/>
</dbReference>
<dbReference type="HOGENOM" id="CLU_000445_0_7_6"/>
<dbReference type="eggNOG" id="COG2204">
    <property type="taxonomic scope" value="Bacteria"/>
</dbReference>
<dbReference type="Gene3D" id="3.40.50.2300">
    <property type="match status" value="1"/>
</dbReference>
<dbReference type="PRINTS" id="PR01590">
    <property type="entry name" value="HTHFIS"/>
</dbReference>
<dbReference type="InterPro" id="IPR002197">
    <property type="entry name" value="HTH_Fis"/>
</dbReference>
<dbReference type="InterPro" id="IPR003593">
    <property type="entry name" value="AAA+_ATPase"/>
</dbReference>
<dbReference type="KEGG" id="tgr:Tgr7_1973"/>
<dbReference type="SUPFAM" id="SSF52540">
    <property type="entry name" value="P-loop containing nucleoside triphosphate hydrolases"/>
    <property type="match status" value="1"/>
</dbReference>
<dbReference type="AlphaFoldDB" id="B8GT39"/>
<organism evidence="7 8">
    <name type="scientific">Thioalkalivibrio sulfidiphilus (strain HL-EbGR7)</name>
    <dbReference type="NCBI Taxonomy" id="396588"/>
    <lineage>
        <taxon>Bacteria</taxon>
        <taxon>Pseudomonadati</taxon>
        <taxon>Pseudomonadota</taxon>
        <taxon>Gammaproteobacteria</taxon>
        <taxon>Chromatiales</taxon>
        <taxon>Ectothiorhodospiraceae</taxon>
        <taxon>Thioalkalivibrio</taxon>
    </lineage>
</organism>
<keyword evidence="5" id="KW-0804">Transcription</keyword>
<dbReference type="InterPro" id="IPR002078">
    <property type="entry name" value="Sigma_54_int"/>
</dbReference>
<dbReference type="PROSITE" id="PS00676">
    <property type="entry name" value="SIGMA54_INTERACT_2"/>
    <property type="match status" value="1"/>
</dbReference>
<dbReference type="Pfam" id="PF25601">
    <property type="entry name" value="AAA_lid_14"/>
    <property type="match status" value="1"/>
</dbReference>
<dbReference type="GO" id="GO:0005524">
    <property type="term" value="F:ATP binding"/>
    <property type="evidence" value="ECO:0007669"/>
    <property type="project" value="UniProtKB-KW"/>
</dbReference>
<dbReference type="PANTHER" id="PTHR32071">
    <property type="entry name" value="TRANSCRIPTIONAL REGULATORY PROTEIN"/>
    <property type="match status" value="1"/>
</dbReference>
<dbReference type="STRING" id="396588.Tgr7_1973"/>
<dbReference type="InterPro" id="IPR025943">
    <property type="entry name" value="Sigma_54_int_dom_ATP-bd_2"/>
</dbReference>
<dbReference type="PROSITE" id="PS00688">
    <property type="entry name" value="SIGMA54_INTERACT_3"/>
    <property type="match status" value="1"/>
</dbReference>
<reference evidence="7 8" key="1">
    <citation type="journal article" date="2011" name="Stand. Genomic Sci.">
        <title>Complete genome sequence of 'Thioalkalivibrio sulfidophilus' HL-EbGr7.</title>
        <authorList>
            <person name="Muyzer G."/>
            <person name="Sorokin D.Y."/>
            <person name="Mavromatis K."/>
            <person name="Lapidus A."/>
            <person name="Clum A."/>
            <person name="Ivanova N."/>
            <person name="Pati A."/>
            <person name="d'Haeseleer P."/>
            <person name="Woyke T."/>
            <person name="Kyrpides N.C."/>
        </authorList>
    </citation>
    <scope>NUCLEOTIDE SEQUENCE [LARGE SCALE GENOMIC DNA]</scope>
    <source>
        <strain evidence="7 8">HL-EbGR7</strain>
    </source>
</reference>
<dbReference type="InterPro" id="IPR025662">
    <property type="entry name" value="Sigma_54_int_dom_ATP-bd_1"/>
</dbReference>
<dbReference type="Gene3D" id="3.40.50.300">
    <property type="entry name" value="P-loop containing nucleotide triphosphate hydrolases"/>
    <property type="match status" value="1"/>
</dbReference>
<evidence type="ECO:0000256" key="2">
    <source>
        <dbReference type="ARBA" id="ARBA00022840"/>
    </source>
</evidence>
<dbReference type="InterPro" id="IPR027417">
    <property type="entry name" value="P-loop_NTPase"/>
</dbReference>
<keyword evidence="3" id="KW-0805">Transcription regulation</keyword>
<dbReference type="Pfam" id="PF06490">
    <property type="entry name" value="FleQ"/>
    <property type="match status" value="1"/>
</dbReference>
<dbReference type="Gene3D" id="1.10.8.60">
    <property type="match status" value="1"/>
</dbReference>
<dbReference type="PROSITE" id="PS50045">
    <property type="entry name" value="SIGMA54_INTERACT_4"/>
    <property type="match status" value="1"/>
</dbReference>
<dbReference type="RefSeq" id="WP_012638533.1">
    <property type="nucleotide sequence ID" value="NC_011901.1"/>
</dbReference>
<dbReference type="CDD" id="cd00009">
    <property type="entry name" value="AAA"/>
    <property type="match status" value="1"/>
</dbReference>
<dbReference type="FunFam" id="3.40.50.300:FF:000006">
    <property type="entry name" value="DNA-binding transcriptional regulator NtrC"/>
    <property type="match status" value="1"/>
</dbReference>
<protein>
    <submittedName>
        <fullName evidence="7">Response regulator receiver protein</fullName>
    </submittedName>
</protein>
<dbReference type="SUPFAM" id="SSF46689">
    <property type="entry name" value="Homeodomain-like"/>
    <property type="match status" value="1"/>
</dbReference>
<evidence type="ECO:0000256" key="3">
    <source>
        <dbReference type="ARBA" id="ARBA00023015"/>
    </source>
</evidence>
<dbReference type="PANTHER" id="PTHR32071:SF117">
    <property type="entry name" value="PTS-DEPENDENT DIHYDROXYACETONE KINASE OPERON REGULATORY PROTEIN-RELATED"/>
    <property type="match status" value="1"/>
</dbReference>
<accession>B8GT39</accession>
<dbReference type="InterPro" id="IPR010518">
    <property type="entry name" value="FleQ"/>
</dbReference>
<keyword evidence="1" id="KW-0547">Nucleotide-binding</keyword>
<dbReference type="Pfam" id="PF02954">
    <property type="entry name" value="HTH_8"/>
    <property type="match status" value="1"/>
</dbReference>
<evidence type="ECO:0000256" key="5">
    <source>
        <dbReference type="ARBA" id="ARBA00023163"/>
    </source>
</evidence>
<dbReference type="Pfam" id="PF00158">
    <property type="entry name" value="Sigma54_activat"/>
    <property type="match status" value="1"/>
</dbReference>
<dbReference type="Gene3D" id="1.10.10.60">
    <property type="entry name" value="Homeodomain-like"/>
    <property type="match status" value="1"/>
</dbReference>
<dbReference type="PROSITE" id="PS00675">
    <property type="entry name" value="SIGMA54_INTERACT_1"/>
    <property type="match status" value="1"/>
</dbReference>
<dbReference type="OrthoDB" id="9804019at2"/>
<dbReference type="InterPro" id="IPR009057">
    <property type="entry name" value="Homeodomain-like_sf"/>
</dbReference>
<dbReference type="InterPro" id="IPR058031">
    <property type="entry name" value="AAA_lid_NorR"/>
</dbReference>
<dbReference type="SMART" id="SM00382">
    <property type="entry name" value="AAA"/>
    <property type="match status" value="1"/>
</dbReference>
<dbReference type="InterPro" id="IPR025944">
    <property type="entry name" value="Sigma_54_int_dom_CS"/>
</dbReference>